<keyword evidence="3" id="KW-1185">Reference proteome</keyword>
<comment type="caution">
    <text evidence="2">The sequence shown here is derived from an EMBL/GenBank/DDBJ whole genome shotgun (WGS) entry which is preliminary data.</text>
</comment>
<dbReference type="AlphaFoldDB" id="A0AAV7NRX3"/>
<feature type="region of interest" description="Disordered" evidence="1">
    <location>
        <begin position="56"/>
        <end position="79"/>
    </location>
</feature>
<evidence type="ECO:0000313" key="3">
    <source>
        <dbReference type="Proteomes" id="UP001066276"/>
    </source>
</evidence>
<dbReference type="Proteomes" id="UP001066276">
    <property type="component" value="Chromosome 8"/>
</dbReference>
<proteinExistence type="predicted"/>
<protein>
    <submittedName>
        <fullName evidence="2">Uncharacterized protein</fullName>
    </submittedName>
</protein>
<reference evidence="2" key="1">
    <citation type="journal article" date="2022" name="bioRxiv">
        <title>Sequencing and chromosome-scale assembly of the giantPleurodeles waltlgenome.</title>
        <authorList>
            <person name="Brown T."/>
            <person name="Elewa A."/>
            <person name="Iarovenko S."/>
            <person name="Subramanian E."/>
            <person name="Araus A.J."/>
            <person name="Petzold A."/>
            <person name="Susuki M."/>
            <person name="Suzuki K.-i.T."/>
            <person name="Hayashi T."/>
            <person name="Toyoda A."/>
            <person name="Oliveira C."/>
            <person name="Osipova E."/>
            <person name="Leigh N.D."/>
            <person name="Simon A."/>
            <person name="Yun M.H."/>
        </authorList>
    </citation>
    <scope>NUCLEOTIDE SEQUENCE</scope>
    <source>
        <strain evidence="2">20211129_DDA</strain>
        <tissue evidence="2">Liver</tissue>
    </source>
</reference>
<evidence type="ECO:0000256" key="1">
    <source>
        <dbReference type="SAM" id="MobiDB-lite"/>
    </source>
</evidence>
<evidence type="ECO:0000313" key="2">
    <source>
        <dbReference type="EMBL" id="KAJ1117108.1"/>
    </source>
</evidence>
<organism evidence="2 3">
    <name type="scientific">Pleurodeles waltl</name>
    <name type="common">Iberian ribbed newt</name>
    <dbReference type="NCBI Taxonomy" id="8319"/>
    <lineage>
        <taxon>Eukaryota</taxon>
        <taxon>Metazoa</taxon>
        <taxon>Chordata</taxon>
        <taxon>Craniata</taxon>
        <taxon>Vertebrata</taxon>
        <taxon>Euteleostomi</taxon>
        <taxon>Amphibia</taxon>
        <taxon>Batrachia</taxon>
        <taxon>Caudata</taxon>
        <taxon>Salamandroidea</taxon>
        <taxon>Salamandridae</taxon>
        <taxon>Pleurodelinae</taxon>
        <taxon>Pleurodeles</taxon>
    </lineage>
</organism>
<accession>A0AAV7NRX3</accession>
<name>A0AAV7NRX3_PLEWA</name>
<feature type="compositionally biased region" description="Basic and acidic residues" evidence="1">
    <location>
        <begin position="63"/>
        <end position="79"/>
    </location>
</feature>
<sequence>MNSDDEDGPVPETVCETTNEGYPLIDFFPVFAVKELPPDLQGTVKEKVLLVGERLRQGGTGNRKKEEPAAAPIEVKESL</sequence>
<dbReference type="EMBL" id="JANPWB010000012">
    <property type="protein sequence ID" value="KAJ1117108.1"/>
    <property type="molecule type" value="Genomic_DNA"/>
</dbReference>
<gene>
    <name evidence="2" type="ORF">NDU88_005308</name>
</gene>